<organism evidence="1 2">
    <name type="scientific">Hyaloscypha hepaticicola</name>
    <dbReference type="NCBI Taxonomy" id="2082293"/>
    <lineage>
        <taxon>Eukaryota</taxon>
        <taxon>Fungi</taxon>
        <taxon>Dikarya</taxon>
        <taxon>Ascomycota</taxon>
        <taxon>Pezizomycotina</taxon>
        <taxon>Leotiomycetes</taxon>
        <taxon>Helotiales</taxon>
        <taxon>Hyaloscyphaceae</taxon>
        <taxon>Hyaloscypha</taxon>
    </lineage>
</organism>
<dbReference type="OrthoDB" id="3016366at2759"/>
<sequence length="139" mass="14923">GTLFHASYVNSTWYLDQRAVRDVSTSQSLVLLYRLGTLDPSIAPISAQFSRIREILEAVPLGKEARERELGPKKGNEVLGGYDCVIWTSDAVAALVREGVIDFGGRSVDEVIAEARSLAGPADAKSMVGVDFGGLKVVN</sequence>
<proteinExistence type="predicted"/>
<accession>A0A2J6PSV5</accession>
<dbReference type="Proteomes" id="UP000235672">
    <property type="component" value="Unassembled WGS sequence"/>
</dbReference>
<reference evidence="1 2" key="1">
    <citation type="submission" date="2016-05" db="EMBL/GenBank/DDBJ databases">
        <title>A degradative enzymes factory behind the ericoid mycorrhizal symbiosis.</title>
        <authorList>
            <consortium name="DOE Joint Genome Institute"/>
            <person name="Martino E."/>
            <person name="Morin E."/>
            <person name="Grelet G."/>
            <person name="Kuo A."/>
            <person name="Kohler A."/>
            <person name="Daghino S."/>
            <person name="Barry K."/>
            <person name="Choi C."/>
            <person name="Cichocki N."/>
            <person name="Clum A."/>
            <person name="Copeland A."/>
            <person name="Hainaut M."/>
            <person name="Haridas S."/>
            <person name="Labutti K."/>
            <person name="Lindquist E."/>
            <person name="Lipzen A."/>
            <person name="Khouja H.-R."/>
            <person name="Murat C."/>
            <person name="Ohm R."/>
            <person name="Olson A."/>
            <person name="Spatafora J."/>
            <person name="Veneault-Fourrey C."/>
            <person name="Henrissat B."/>
            <person name="Grigoriev I."/>
            <person name="Martin F."/>
            <person name="Perotto S."/>
        </authorList>
    </citation>
    <scope>NUCLEOTIDE SEQUENCE [LARGE SCALE GENOMIC DNA]</scope>
    <source>
        <strain evidence="1 2">UAMH 7357</strain>
    </source>
</reference>
<name>A0A2J6PSV5_9HELO</name>
<dbReference type="Pfam" id="PF20174">
    <property type="entry name" value="DUF6540"/>
    <property type="match status" value="1"/>
</dbReference>
<keyword evidence="2" id="KW-1185">Reference proteome</keyword>
<protein>
    <submittedName>
        <fullName evidence="1">Uncharacterized protein</fullName>
    </submittedName>
</protein>
<feature type="non-terminal residue" evidence="1">
    <location>
        <position position="1"/>
    </location>
</feature>
<gene>
    <name evidence="1" type="ORF">NA56DRAFT_579241</name>
</gene>
<evidence type="ECO:0000313" key="2">
    <source>
        <dbReference type="Proteomes" id="UP000235672"/>
    </source>
</evidence>
<dbReference type="InterPro" id="IPR046670">
    <property type="entry name" value="DUF6540"/>
</dbReference>
<dbReference type="AlphaFoldDB" id="A0A2J6PSV5"/>
<dbReference type="EMBL" id="KZ613501">
    <property type="protein sequence ID" value="PMD17110.1"/>
    <property type="molecule type" value="Genomic_DNA"/>
</dbReference>
<evidence type="ECO:0000313" key="1">
    <source>
        <dbReference type="EMBL" id="PMD17110.1"/>
    </source>
</evidence>